<keyword evidence="1" id="KW-0326">Glycosidase</keyword>
<keyword evidence="1" id="KW-0378">Hydrolase</keyword>
<dbReference type="PANTHER" id="PTHR42972">
    <property type="entry name" value="TOL-PAL SYSTEM PROTEIN TOLB"/>
    <property type="match status" value="1"/>
</dbReference>
<feature type="domain" description="Fibronectin type-III" evidence="4">
    <location>
        <begin position="387"/>
        <end position="471"/>
    </location>
</feature>
<sequence>MATRATSRTAEVVGRHVGRSHRRSSGCRHPHPHLEMRMKIRKLLVAALAAVGIAATTAGGATAAVPTPTPGSLQQYDISSTYVSGLSSGGFMANQMHVAYSDVFEGAGIFSAGAYDCAQNSVNTAQYACMDTLMARKTPAQLEQLTRDRATAGKVDPVANMSGDKVWLFHGTNDNTVKAAVNDDLATYYRDFGADVVYDNTSSSGHAWVSPLGPNSCTSTSSPYVNNCGGDPVKEMLTHLLGSVNPASSSALTGRLVRFGQSTYAPGGSAGAISMGNEGFAYVPQSCQSGASCKLMVTLHGCYQDFGLVGNALMDKAYLNEYADTNDMIVLYPQATTMTGNPRGCWDWWGYKSADYAQKSGPQMTAVMNMARALGAGTANPPATLPAPTGLTVTATTGTSASLSWNSVPGAASYNVYRDGTKVSTTPVTSAAYTDTGLAAGTSYGYTVAAVDASGTVGARSGMVNATTTGSSACVTATNYAHTQAGRAHQSGGYTYANGSNQNLGLWNVLASSTIKETSPGYWVKC</sequence>
<keyword evidence="2" id="KW-0119">Carbohydrate metabolism</keyword>
<dbReference type="Pfam" id="PF00041">
    <property type="entry name" value="fn3"/>
    <property type="match status" value="1"/>
</dbReference>
<dbReference type="Proteomes" id="UP000324106">
    <property type="component" value="Chromosome"/>
</dbReference>
<dbReference type="Gene3D" id="2.60.40.10">
    <property type="entry name" value="Immunoglobulins"/>
    <property type="match status" value="1"/>
</dbReference>
<dbReference type="InterPro" id="IPR029058">
    <property type="entry name" value="AB_hydrolase_fold"/>
</dbReference>
<dbReference type="AlphaFoldDB" id="A0A5P2AIG5"/>
<accession>A0A5P2AIG5</accession>
<dbReference type="PANTHER" id="PTHR42972:SF8">
    <property type="entry name" value="POLYHYDROXYBUTYRATE DEPOLYMERASE"/>
    <property type="match status" value="1"/>
</dbReference>
<dbReference type="CDD" id="cd00063">
    <property type="entry name" value="FN3"/>
    <property type="match status" value="1"/>
</dbReference>
<evidence type="ECO:0000313" key="5">
    <source>
        <dbReference type="EMBL" id="QES17922.1"/>
    </source>
</evidence>
<evidence type="ECO:0000259" key="4">
    <source>
        <dbReference type="PROSITE" id="PS50853"/>
    </source>
</evidence>
<dbReference type="SUPFAM" id="SSF49265">
    <property type="entry name" value="Fibronectin type III"/>
    <property type="match status" value="1"/>
</dbReference>
<name>A0A5P2AIG5_STRVZ</name>
<evidence type="ECO:0000313" key="6">
    <source>
        <dbReference type="Proteomes" id="UP000324106"/>
    </source>
</evidence>
<gene>
    <name evidence="5" type="ORF">DEJ46_01405</name>
</gene>
<dbReference type="SMART" id="SM00060">
    <property type="entry name" value="FN3"/>
    <property type="match status" value="1"/>
</dbReference>
<organism evidence="5 6">
    <name type="scientific">Streptomyces venezuelae</name>
    <dbReference type="NCBI Taxonomy" id="54571"/>
    <lineage>
        <taxon>Bacteria</taxon>
        <taxon>Bacillati</taxon>
        <taxon>Actinomycetota</taxon>
        <taxon>Actinomycetes</taxon>
        <taxon>Kitasatosporales</taxon>
        <taxon>Streptomycetaceae</taxon>
        <taxon>Streptomyces</taxon>
    </lineage>
</organism>
<dbReference type="InterPro" id="IPR013783">
    <property type="entry name" value="Ig-like_fold"/>
</dbReference>
<dbReference type="GO" id="GO:0000272">
    <property type="term" value="P:polysaccharide catabolic process"/>
    <property type="evidence" value="ECO:0007669"/>
    <property type="project" value="UniProtKB-KW"/>
</dbReference>
<reference evidence="5 6" key="1">
    <citation type="submission" date="2018-05" db="EMBL/GenBank/DDBJ databases">
        <title>Streptomyces venezuelae.</title>
        <authorList>
            <person name="Kim W."/>
            <person name="Lee N."/>
            <person name="Cho B.-K."/>
        </authorList>
    </citation>
    <scope>NUCLEOTIDE SEQUENCE [LARGE SCALE GENOMIC DNA]</scope>
    <source>
        <strain evidence="5 6">ATCC 15068</strain>
    </source>
</reference>
<evidence type="ECO:0000256" key="2">
    <source>
        <dbReference type="ARBA" id="ARBA00023326"/>
    </source>
</evidence>
<dbReference type="SUPFAM" id="SSF53474">
    <property type="entry name" value="alpha/beta-Hydrolases"/>
    <property type="match status" value="1"/>
</dbReference>
<dbReference type="EMBL" id="CP029194">
    <property type="protein sequence ID" value="QES17922.1"/>
    <property type="molecule type" value="Genomic_DNA"/>
</dbReference>
<protein>
    <recommendedName>
        <fullName evidence="4">Fibronectin type-III domain-containing protein</fullName>
    </recommendedName>
</protein>
<dbReference type="GO" id="GO:0016798">
    <property type="term" value="F:hydrolase activity, acting on glycosyl bonds"/>
    <property type="evidence" value="ECO:0007669"/>
    <property type="project" value="UniProtKB-KW"/>
</dbReference>
<feature type="compositionally biased region" description="Basic residues" evidence="3">
    <location>
        <begin position="16"/>
        <end position="31"/>
    </location>
</feature>
<dbReference type="OrthoDB" id="9767239at2"/>
<keyword evidence="2" id="KW-0624">Polysaccharide degradation</keyword>
<evidence type="ECO:0000256" key="3">
    <source>
        <dbReference type="SAM" id="MobiDB-lite"/>
    </source>
</evidence>
<proteinExistence type="predicted"/>
<dbReference type="InterPro" id="IPR003961">
    <property type="entry name" value="FN3_dom"/>
</dbReference>
<feature type="region of interest" description="Disordered" evidence="3">
    <location>
        <begin position="1"/>
        <end position="31"/>
    </location>
</feature>
<evidence type="ECO:0000256" key="1">
    <source>
        <dbReference type="ARBA" id="ARBA00023295"/>
    </source>
</evidence>
<dbReference type="InterPro" id="IPR036116">
    <property type="entry name" value="FN3_sf"/>
</dbReference>
<dbReference type="Gene3D" id="3.40.50.1820">
    <property type="entry name" value="alpha/beta hydrolase"/>
    <property type="match status" value="2"/>
</dbReference>
<dbReference type="PROSITE" id="PS50853">
    <property type="entry name" value="FN3"/>
    <property type="match status" value="1"/>
</dbReference>